<protein>
    <submittedName>
        <fullName evidence="2">Secreted protein</fullName>
    </submittedName>
</protein>
<dbReference type="Proteomes" id="UP000095284">
    <property type="component" value="Unplaced"/>
</dbReference>
<evidence type="ECO:0000313" key="2">
    <source>
        <dbReference type="WBParaSite" id="BXY_0469300.1"/>
    </source>
</evidence>
<name>A0A1I7RVD2_BURXY</name>
<evidence type="ECO:0000313" key="1">
    <source>
        <dbReference type="Proteomes" id="UP000095284"/>
    </source>
</evidence>
<reference evidence="2" key="1">
    <citation type="submission" date="2016-11" db="UniProtKB">
        <authorList>
            <consortium name="WormBaseParasite"/>
        </authorList>
    </citation>
    <scope>IDENTIFICATION</scope>
</reference>
<dbReference type="AlphaFoldDB" id="A0A1I7RVD2"/>
<organism evidence="1 2">
    <name type="scientific">Bursaphelenchus xylophilus</name>
    <name type="common">Pinewood nematode worm</name>
    <name type="synonym">Aphelenchoides xylophilus</name>
    <dbReference type="NCBI Taxonomy" id="6326"/>
    <lineage>
        <taxon>Eukaryota</taxon>
        <taxon>Metazoa</taxon>
        <taxon>Ecdysozoa</taxon>
        <taxon>Nematoda</taxon>
        <taxon>Chromadorea</taxon>
        <taxon>Rhabditida</taxon>
        <taxon>Tylenchina</taxon>
        <taxon>Tylenchomorpha</taxon>
        <taxon>Aphelenchoidea</taxon>
        <taxon>Aphelenchoididae</taxon>
        <taxon>Bursaphelenchus</taxon>
    </lineage>
</organism>
<dbReference type="WBParaSite" id="BXY_0469300.1">
    <property type="protein sequence ID" value="BXY_0469300.1"/>
    <property type="gene ID" value="BXY_0469300"/>
</dbReference>
<accession>A0A1I7RVD2</accession>
<proteinExistence type="predicted"/>
<dbReference type="eggNOG" id="KOG2649">
    <property type="taxonomic scope" value="Eukaryota"/>
</dbReference>
<sequence length="86" mass="9921">MAKKINLWKNMISITISLYLSTNLLLVSSINWDSDIVPTQQELENAKKDALSLYFGIKAEENQTLFRGWKEMKKVVGDFEDVPLKE</sequence>